<feature type="coiled-coil region" evidence="1">
    <location>
        <begin position="5"/>
        <end position="46"/>
    </location>
</feature>
<dbReference type="Proteomes" id="UP000045545">
    <property type="component" value="Unassembled WGS sequence"/>
</dbReference>
<keyword evidence="3" id="KW-1185">Reference proteome</keyword>
<dbReference type="EMBL" id="CGIH01000036">
    <property type="protein sequence ID" value="CFX89724.1"/>
    <property type="molecule type" value="Genomic_DNA"/>
</dbReference>
<dbReference type="AlphaFoldDB" id="A0A0E4C9A0"/>
<keyword evidence="1" id="KW-0175">Coiled coil</keyword>
<evidence type="ECO:0000313" key="2">
    <source>
        <dbReference type="EMBL" id="CFX89724.1"/>
    </source>
</evidence>
<reference evidence="2 3" key="1">
    <citation type="submission" date="2015-03" db="EMBL/GenBank/DDBJ databases">
        <authorList>
            <person name="Murphy D."/>
        </authorList>
    </citation>
    <scope>NUCLEOTIDE SEQUENCE [LARGE SCALE GENOMIC DNA]</scope>
    <source>
        <strain evidence="2 3">OL-4</strain>
    </source>
</reference>
<evidence type="ECO:0000256" key="1">
    <source>
        <dbReference type="SAM" id="Coils"/>
    </source>
</evidence>
<dbReference type="STRING" id="690567.2143"/>
<sequence length="94" mass="10767">MQGNSKDVATEIEQLRNENAELKSQVEKHAAMMQEQNQELEQLRKLAGVVLKHFEGVLDNGCYVDRCMGCSRCDYEILGQALLPFKKMAYKYIP</sequence>
<gene>
    <name evidence="2" type="ORF">2143</name>
</gene>
<evidence type="ECO:0000313" key="3">
    <source>
        <dbReference type="Proteomes" id="UP000045545"/>
    </source>
</evidence>
<name>A0A0E4C9A0_9FIRM</name>
<organism evidence="2 3">
    <name type="scientific">Syntrophomonas zehnderi OL-4</name>
    <dbReference type="NCBI Taxonomy" id="690567"/>
    <lineage>
        <taxon>Bacteria</taxon>
        <taxon>Bacillati</taxon>
        <taxon>Bacillota</taxon>
        <taxon>Clostridia</taxon>
        <taxon>Eubacteriales</taxon>
        <taxon>Syntrophomonadaceae</taxon>
        <taxon>Syntrophomonas</taxon>
    </lineage>
</organism>
<proteinExistence type="predicted"/>
<protein>
    <submittedName>
        <fullName evidence="2">Uncharacterized</fullName>
    </submittedName>
</protein>
<dbReference type="RefSeq" id="WP_046498701.1">
    <property type="nucleotide sequence ID" value="NZ_CGIH01000036.1"/>
</dbReference>
<accession>A0A0E4C9A0</accession>